<dbReference type="SUPFAM" id="SSF51735">
    <property type="entry name" value="NAD(P)-binding Rossmann-fold domains"/>
    <property type="match status" value="1"/>
</dbReference>
<proteinExistence type="predicted"/>
<comment type="caution">
    <text evidence="1">The sequence shown here is derived from an EMBL/GenBank/DDBJ whole genome shotgun (WGS) entry which is preliminary data.</text>
</comment>
<dbReference type="Proteomes" id="UP000037425">
    <property type="component" value="Unassembled WGS sequence"/>
</dbReference>
<gene>
    <name evidence="1" type="ORF">AC244_16390</name>
</gene>
<accession>A0A0L8BTD0</accession>
<evidence type="ECO:0000313" key="2">
    <source>
        <dbReference type="Proteomes" id="UP000037425"/>
    </source>
</evidence>
<dbReference type="EMBL" id="LGAP01000009">
    <property type="protein sequence ID" value="KOF17962.1"/>
    <property type="molecule type" value="Genomic_DNA"/>
</dbReference>
<dbReference type="InterPro" id="IPR036291">
    <property type="entry name" value="NAD(P)-bd_dom_sf"/>
</dbReference>
<dbReference type="Gene3D" id="3.40.50.720">
    <property type="entry name" value="NAD(P)-binding Rossmann-like Domain"/>
    <property type="match status" value="1"/>
</dbReference>
<protein>
    <submittedName>
        <fullName evidence="1">Saccharopine dehydrogenase</fullName>
    </submittedName>
</protein>
<organism evidence="1 2">
    <name type="scientific">Ensifer adhaerens</name>
    <name type="common">Sinorhizobium morelense</name>
    <dbReference type="NCBI Taxonomy" id="106592"/>
    <lineage>
        <taxon>Bacteria</taxon>
        <taxon>Pseudomonadati</taxon>
        <taxon>Pseudomonadota</taxon>
        <taxon>Alphaproteobacteria</taxon>
        <taxon>Hyphomicrobiales</taxon>
        <taxon>Rhizobiaceae</taxon>
        <taxon>Sinorhizobium/Ensifer group</taxon>
        <taxon>Ensifer</taxon>
    </lineage>
</organism>
<name>A0A0L8BTD0_ENSAD</name>
<dbReference type="RefSeq" id="WP_053249888.1">
    <property type="nucleotide sequence ID" value="NZ_LGAP01000009.1"/>
</dbReference>
<dbReference type="OrthoDB" id="3518805at2"/>
<sequence length="335" mass="35347">MSSKFSPVLIIGGSGVVGSQAAKAIRRLHPGLPLAIGGRDLSRAQAVADEVGGAIGVVVDLDRADLGLDDNAAFSAVVIFVKDERLTSMRYAQNKGIPYISLSSGTFEVGPEVAQYIHAPDKAPILLASHWLAGAAIFPVLDTLSSYETVDAIRIGVLLDEEDMGGPAALADYNRITGNAPASLTVKDGKLHWASGQEALARYRSVDGVELDAAAYSPFDVMALAARTGAKEIRLDLAYSVSASRRRGEPFSTEITLEVAGQAKDGEPLTLRHEIVHPQGQAPLTALGVALAVERMLGLAGGEAPKAGLYLPEVLIEPAYYVSRMKEFGTSFVDH</sequence>
<evidence type="ECO:0000313" key="1">
    <source>
        <dbReference type="EMBL" id="KOF17962.1"/>
    </source>
</evidence>
<dbReference type="AlphaFoldDB" id="A0A0L8BTD0"/>
<reference evidence="2" key="1">
    <citation type="submission" date="2015-07" db="EMBL/GenBank/DDBJ databases">
        <title>Whole genome sequence of an Ensifer adhaerens strain isolated from a cave pool in the Wind Cave National Park.</title>
        <authorList>
            <person name="Eng W.W.H."/>
            <person name="Gan H.M."/>
            <person name="Barton H.A."/>
            <person name="Savka M.A."/>
        </authorList>
    </citation>
    <scope>NUCLEOTIDE SEQUENCE [LARGE SCALE GENOMIC DNA]</scope>
    <source>
        <strain evidence="2">SD006</strain>
    </source>
</reference>
<dbReference type="PATRIC" id="fig|106592.7.peg.7595"/>